<evidence type="ECO:0000256" key="2">
    <source>
        <dbReference type="ARBA" id="ARBA00022448"/>
    </source>
</evidence>
<gene>
    <name evidence="10" type="ORF">GM160_09790</name>
</gene>
<keyword evidence="5 9" id="KW-0812">Transmembrane</keyword>
<organism evidence="10 11">
    <name type="scientific">Guyparkeria halophila</name>
    <dbReference type="NCBI Taxonomy" id="47960"/>
    <lineage>
        <taxon>Bacteria</taxon>
        <taxon>Pseudomonadati</taxon>
        <taxon>Pseudomonadota</taxon>
        <taxon>Gammaproteobacteria</taxon>
        <taxon>Chromatiales</taxon>
        <taxon>Thioalkalibacteraceae</taxon>
        <taxon>Guyparkeria</taxon>
    </lineage>
</organism>
<sequence>MSCQVRPLWPPFIAGIVLGLVVLLTFVLVGNGMGSSGAFARVATEIGLQVAPEATRENAYLGGMAQGNPLAAWIVVAAIGTLIGAILASVSSGRFRVKVDRGSGRIGVAPRLLLALGGGLLAGFGSRLAAGCTSGVGLSNTAMLGVAGFVFLIVFFVVGIVISLLMRRVW</sequence>
<dbReference type="GO" id="GO:0005886">
    <property type="term" value="C:plasma membrane"/>
    <property type="evidence" value="ECO:0007669"/>
    <property type="project" value="UniProtKB-SubCell"/>
</dbReference>
<evidence type="ECO:0000256" key="5">
    <source>
        <dbReference type="ARBA" id="ARBA00022692"/>
    </source>
</evidence>
<comment type="similarity">
    <text evidence="8">Belongs to the TsuA/YedE (TC 9.B.102) family.</text>
</comment>
<dbReference type="AlphaFoldDB" id="A0A6I6D6M8"/>
<keyword evidence="11" id="KW-1185">Reference proteome</keyword>
<dbReference type="Pfam" id="PF04143">
    <property type="entry name" value="Sulf_transp"/>
    <property type="match status" value="1"/>
</dbReference>
<dbReference type="RefSeq" id="WP_136866542.1">
    <property type="nucleotide sequence ID" value="NZ_CP046415.1"/>
</dbReference>
<dbReference type="EMBL" id="CP046415">
    <property type="protein sequence ID" value="QGT79154.1"/>
    <property type="molecule type" value="Genomic_DNA"/>
</dbReference>
<evidence type="ECO:0000256" key="6">
    <source>
        <dbReference type="ARBA" id="ARBA00022989"/>
    </source>
</evidence>
<protein>
    <submittedName>
        <fullName evidence="10">YeeE/YedE family protein</fullName>
    </submittedName>
</protein>
<keyword evidence="2" id="KW-0813">Transport</keyword>
<evidence type="ECO:0000256" key="4">
    <source>
        <dbReference type="ARBA" id="ARBA00022519"/>
    </source>
</evidence>
<feature type="transmembrane region" description="Helical" evidence="9">
    <location>
        <begin position="12"/>
        <end position="29"/>
    </location>
</feature>
<dbReference type="KEGG" id="ghl:GM160_09790"/>
<evidence type="ECO:0000313" key="11">
    <source>
        <dbReference type="Proteomes" id="UP000427716"/>
    </source>
</evidence>
<feature type="transmembrane region" description="Helical" evidence="9">
    <location>
        <begin position="70"/>
        <end position="91"/>
    </location>
</feature>
<dbReference type="PANTHER" id="PTHR30574:SF1">
    <property type="entry name" value="SULPHUR TRANSPORT DOMAIN-CONTAINING PROTEIN"/>
    <property type="match status" value="1"/>
</dbReference>
<keyword evidence="6 9" id="KW-1133">Transmembrane helix</keyword>
<dbReference type="PANTHER" id="PTHR30574">
    <property type="entry name" value="INNER MEMBRANE PROTEIN YEDE"/>
    <property type="match status" value="1"/>
</dbReference>
<dbReference type="InterPro" id="IPR007272">
    <property type="entry name" value="Sulf_transp_TsuA/YedE"/>
</dbReference>
<comment type="subcellular location">
    <subcellularLocation>
        <location evidence="1">Cell inner membrane</location>
        <topology evidence="1">Multi-pass membrane protein</topology>
    </subcellularLocation>
</comment>
<evidence type="ECO:0000256" key="1">
    <source>
        <dbReference type="ARBA" id="ARBA00004429"/>
    </source>
</evidence>
<name>A0A6I6D6M8_9GAMM</name>
<evidence type="ECO:0000313" key="10">
    <source>
        <dbReference type="EMBL" id="QGT79154.1"/>
    </source>
</evidence>
<feature type="transmembrane region" description="Helical" evidence="9">
    <location>
        <begin position="112"/>
        <end position="130"/>
    </location>
</feature>
<proteinExistence type="inferred from homology"/>
<keyword evidence="4" id="KW-0997">Cell inner membrane</keyword>
<evidence type="ECO:0000256" key="8">
    <source>
        <dbReference type="ARBA" id="ARBA00035655"/>
    </source>
</evidence>
<feature type="transmembrane region" description="Helical" evidence="9">
    <location>
        <begin position="142"/>
        <end position="166"/>
    </location>
</feature>
<keyword evidence="7 9" id="KW-0472">Membrane</keyword>
<dbReference type="Proteomes" id="UP000427716">
    <property type="component" value="Chromosome"/>
</dbReference>
<keyword evidence="3" id="KW-1003">Cell membrane</keyword>
<reference evidence="10 11" key="1">
    <citation type="submission" date="2019-11" db="EMBL/GenBank/DDBJ databases">
        <authorList>
            <person name="Zhang J."/>
            <person name="Sun C."/>
        </authorList>
    </citation>
    <scope>NUCLEOTIDE SEQUENCE [LARGE SCALE GENOMIC DNA]</scope>
    <source>
        <strain evidence="11">sp2</strain>
    </source>
</reference>
<evidence type="ECO:0000256" key="7">
    <source>
        <dbReference type="ARBA" id="ARBA00023136"/>
    </source>
</evidence>
<accession>A0A6I6D6M8</accession>
<evidence type="ECO:0000256" key="9">
    <source>
        <dbReference type="SAM" id="Phobius"/>
    </source>
</evidence>
<evidence type="ECO:0000256" key="3">
    <source>
        <dbReference type="ARBA" id="ARBA00022475"/>
    </source>
</evidence>